<gene>
    <name evidence="1" type="ORF">TanjilG_11835</name>
</gene>
<sequence>MHSYKAPRLDGFQPIFYKTYWNIVGRDIHDMIVASFTSGTTDPVLADTLVMPIPKVDNPMSLKDFLPISLCNVLLKLVSKILVNRIHLYLDSFIGPL</sequence>
<dbReference type="AlphaFoldDB" id="A0A4P1R6W9"/>
<evidence type="ECO:0000313" key="2">
    <source>
        <dbReference type="Proteomes" id="UP000188354"/>
    </source>
</evidence>
<evidence type="ECO:0000313" key="1">
    <source>
        <dbReference type="EMBL" id="OIW03198.1"/>
    </source>
</evidence>
<dbReference type="Proteomes" id="UP000188354">
    <property type="component" value="Chromosome LG10"/>
</dbReference>
<dbReference type="Gramene" id="OIW03198">
    <property type="protein sequence ID" value="OIW03198"/>
    <property type="gene ID" value="TanjilG_11835"/>
</dbReference>
<organism evidence="1 2">
    <name type="scientific">Lupinus angustifolius</name>
    <name type="common">Narrow-leaved blue lupine</name>
    <dbReference type="NCBI Taxonomy" id="3871"/>
    <lineage>
        <taxon>Eukaryota</taxon>
        <taxon>Viridiplantae</taxon>
        <taxon>Streptophyta</taxon>
        <taxon>Embryophyta</taxon>
        <taxon>Tracheophyta</taxon>
        <taxon>Spermatophyta</taxon>
        <taxon>Magnoliopsida</taxon>
        <taxon>eudicotyledons</taxon>
        <taxon>Gunneridae</taxon>
        <taxon>Pentapetalae</taxon>
        <taxon>rosids</taxon>
        <taxon>fabids</taxon>
        <taxon>Fabales</taxon>
        <taxon>Fabaceae</taxon>
        <taxon>Papilionoideae</taxon>
        <taxon>50 kb inversion clade</taxon>
        <taxon>genistoids sensu lato</taxon>
        <taxon>core genistoids</taxon>
        <taxon>Genisteae</taxon>
        <taxon>Lupinus</taxon>
    </lineage>
</organism>
<name>A0A4P1R6W9_LUPAN</name>
<evidence type="ECO:0008006" key="3">
    <source>
        <dbReference type="Google" id="ProtNLM"/>
    </source>
</evidence>
<keyword evidence="2" id="KW-1185">Reference proteome</keyword>
<dbReference type="EMBL" id="CM007370">
    <property type="protein sequence ID" value="OIW03198.1"/>
    <property type="molecule type" value="Genomic_DNA"/>
</dbReference>
<dbReference type="STRING" id="3871.A0A4P1R6W9"/>
<proteinExistence type="predicted"/>
<reference evidence="1 2" key="1">
    <citation type="journal article" date="2017" name="Plant Biotechnol. J.">
        <title>A comprehensive draft genome sequence for lupin (Lupinus angustifolius), an emerging health food: insights into plant-microbe interactions and legume evolution.</title>
        <authorList>
            <person name="Hane J.K."/>
            <person name="Ming Y."/>
            <person name="Kamphuis L.G."/>
            <person name="Nelson M.N."/>
            <person name="Garg G."/>
            <person name="Atkins C.A."/>
            <person name="Bayer P.E."/>
            <person name="Bravo A."/>
            <person name="Bringans S."/>
            <person name="Cannon S."/>
            <person name="Edwards D."/>
            <person name="Foley R."/>
            <person name="Gao L.L."/>
            <person name="Harrison M.J."/>
            <person name="Huang W."/>
            <person name="Hurgobin B."/>
            <person name="Li S."/>
            <person name="Liu C.W."/>
            <person name="McGrath A."/>
            <person name="Morahan G."/>
            <person name="Murray J."/>
            <person name="Weller J."/>
            <person name="Jian J."/>
            <person name="Singh K.B."/>
        </authorList>
    </citation>
    <scope>NUCLEOTIDE SEQUENCE [LARGE SCALE GENOMIC DNA]</scope>
    <source>
        <strain evidence="2">cv. Tanjil</strain>
        <tissue evidence="1">Whole plant</tissue>
    </source>
</reference>
<protein>
    <recommendedName>
        <fullName evidence="3">Reverse transcriptase domain-containing protein</fullName>
    </recommendedName>
</protein>
<accession>A0A4P1R6W9</accession>